<comment type="caution">
    <text evidence="2">The sequence shown here is derived from an EMBL/GenBank/DDBJ whole genome shotgun (WGS) entry which is preliminary data.</text>
</comment>
<evidence type="ECO:0000313" key="2">
    <source>
        <dbReference type="EMBL" id="HIW01861.1"/>
    </source>
</evidence>
<protein>
    <submittedName>
        <fullName evidence="2">Uncharacterized protein</fullName>
    </submittedName>
</protein>
<evidence type="ECO:0000313" key="3">
    <source>
        <dbReference type="Proteomes" id="UP000823990"/>
    </source>
</evidence>
<gene>
    <name evidence="2" type="ORF">H9892_00755</name>
</gene>
<name>A0A9D1PZ18_9FIRM</name>
<reference evidence="2" key="2">
    <citation type="submission" date="2021-04" db="EMBL/GenBank/DDBJ databases">
        <authorList>
            <person name="Gilroy R."/>
        </authorList>
    </citation>
    <scope>NUCLEOTIDE SEQUENCE</scope>
    <source>
        <strain evidence="2">12435</strain>
    </source>
</reference>
<keyword evidence="1" id="KW-0472">Membrane</keyword>
<keyword evidence="1" id="KW-0812">Transmembrane</keyword>
<proteinExistence type="predicted"/>
<reference evidence="2" key="1">
    <citation type="journal article" date="2021" name="PeerJ">
        <title>Extensive microbial diversity within the chicken gut microbiome revealed by metagenomics and culture.</title>
        <authorList>
            <person name="Gilroy R."/>
            <person name="Ravi A."/>
            <person name="Getino M."/>
            <person name="Pursley I."/>
            <person name="Horton D.L."/>
            <person name="Alikhan N.F."/>
            <person name="Baker D."/>
            <person name="Gharbi K."/>
            <person name="Hall N."/>
            <person name="Watson M."/>
            <person name="Adriaenssens E.M."/>
            <person name="Foster-Nyarko E."/>
            <person name="Jarju S."/>
            <person name="Secka A."/>
            <person name="Antonio M."/>
            <person name="Oren A."/>
            <person name="Chaudhuri R.R."/>
            <person name="La Ragione R."/>
            <person name="Hildebrand F."/>
            <person name="Pallen M.J."/>
        </authorList>
    </citation>
    <scope>NUCLEOTIDE SEQUENCE</scope>
    <source>
        <strain evidence="2">12435</strain>
    </source>
</reference>
<sequence length="221" mass="23598">MIRFVKPDKKGTVALIAIAVSAVVVLTAAIAMIVSPRFMRLTIGADFVVRWLLIFVTGGSFFYGLVRMALCVLTGGDKAKTLSHVFLFCLLAELCAIVITVITFLGDADYQQNMNLIEDVLCIVFALIVGVLALFGYVFRHSGKRAFVVSVIAAAAALFLAFVDIAFVGPATVRAQDVDFAFVMSSLGAVFPYVATAVFCKCVPDAEEEPSDQGHNGGDAV</sequence>
<dbReference type="EMBL" id="DXHS01000012">
    <property type="protein sequence ID" value="HIW01861.1"/>
    <property type="molecule type" value="Genomic_DNA"/>
</dbReference>
<accession>A0A9D1PZ18</accession>
<feature type="transmembrane region" description="Helical" evidence="1">
    <location>
        <begin position="47"/>
        <end position="73"/>
    </location>
</feature>
<feature type="transmembrane region" description="Helical" evidence="1">
    <location>
        <begin position="12"/>
        <end position="35"/>
    </location>
</feature>
<dbReference type="AlphaFoldDB" id="A0A9D1PZ18"/>
<feature type="transmembrane region" description="Helical" evidence="1">
    <location>
        <begin position="85"/>
        <end position="105"/>
    </location>
</feature>
<evidence type="ECO:0000256" key="1">
    <source>
        <dbReference type="SAM" id="Phobius"/>
    </source>
</evidence>
<dbReference type="Proteomes" id="UP000823990">
    <property type="component" value="Unassembled WGS sequence"/>
</dbReference>
<keyword evidence="1" id="KW-1133">Transmembrane helix</keyword>
<feature type="transmembrane region" description="Helical" evidence="1">
    <location>
        <begin position="180"/>
        <end position="200"/>
    </location>
</feature>
<feature type="transmembrane region" description="Helical" evidence="1">
    <location>
        <begin position="117"/>
        <end position="139"/>
    </location>
</feature>
<feature type="transmembrane region" description="Helical" evidence="1">
    <location>
        <begin position="146"/>
        <end position="168"/>
    </location>
</feature>
<organism evidence="2 3">
    <name type="scientific">Candidatus Protoclostridium stercorigallinarum</name>
    <dbReference type="NCBI Taxonomy" id="2838741"/>
    <lineage>
        <taxon>Bacteria</taxon>
        <taxon>Bacillati</taxon>
        <taxon>Bacillota</taxon>
        <taxon>Clostridia</taxon>
        <taxon>Candidatus Protoclostridium</taxon>
    </lineage>
</organism>